<dbReference type="Proteomes" id="UP000236536">
    <property type="component" value="Chromosome"/>
</dbReference>
<dbReference type="Gene3D" id="1.20.58.300">
    <property type="entry name" value="FlgN-like"/>
    <property type="match status" value="1"/>
</dbReference>
<dbReference type="EMBL" id="CP010725">
    <property type="protein sequence ID" value="AUR01001.1"/>
    <property type="molecule type" value="Genomic_DNA"/>
</dbReference>
<dbReference type="InterPro" id="IPR007809">
    <property type="entry name" value="FlgN-like"/>
</dbReference>
<comment type="similarity">
    <text evidence="2">Belongs to the FlgN family.</text>
</comment>
<dbReference type="SUPFAM" id="SSF140566">
    <property type="entry name" value="FlgN-like"/>
    <property type="match status" value="1"/>
</dbReference>
<reference evidence="4 7" key="3">
    <citation type="journal article" date="2017" name="Int. J. Syst. Evol. Microbiol.">
        <title>Adaptation of Surface-Associated Bacteria to the Open Ocean: A Genomically Distinct Subpopulation of Phaeobacter gallaeciensis Colonizes Pacific Mesozooplankton.</title>
        <authorList>
            <person name="Freese H.M."/>
            <person name="Methner A."/>
            <person name="Overmann J."/>
        </authorList>
    </citation>
    <scope>NUCLEOTIDE SEQUENCE [LARGE SCALE GENOMIC DNA]</scope>
    <source>
        <strain evidence="4 7">P66</strain>
    </source>
</reference>
<evidence type="ECO:0000313" key="5">
    <source>
        <dbReference type="EMBL" id="AUR01001.1"/>
    </source>
</evidence>
<keyword evidence="3" id="KW-1005">Bacterial flagellum biogenesis</keyword>
<keyword evidence="7" id="KW-1185">Reference proteome</keyword>
<dbReference type="Proteomes" id="UP000236447">
    <property type="component" value="Chromosome"/>
</dbReference>
<evidence type="ECO:0000256" key="1">
    <source>
        <dbReference type="ARBA" id="ARBA00002397"/>
    </source>
</evidence>
<protein>
    <submittedName>
        <fullName evidence="5">FlgN-like protein</fullName>
    </submittedName>
</protein>
<dbReference type="EMBL" id="CP010705">
    <property type="protein sequence ID" value="AUQ96489.1"/>
    <property type="molecule type" value="Genomic_DNA"/>
</dbReference>
<proteinExistence type="inferred from homology"/>
<sequence length="119" mass="13230">MTEQTPQQLIEELDALLDAERAALVSGNLQELEPLLAKKETIITTLNMTADLEREALEHVQGKVSRNQVLLDSAMEGIRAVAARMAELRRVRKGLDVYDQSGRKTRFSTGGTPNLEKRA</sequence>
<reference evidence="5 6" key="1">
    <citation type="journal article" date="2017" name="Front. Microbiol.">
        <title>Phaeobacter piscinae sp. nov., a species of the Roseobacter group and potential aquaculture probiont.</title>
        <authorList>
            <person name="Sonnenschein E.C."/>
            <person name="Phippen C.B.W."/>
            <person name="Nielsen K.F."/>
            <person name="Mateiu R.V."/>
            <person name="Melchiorsen J."/>
            <person name="Gram L."/>
            <person name="Overmann J."/>
            <person name="Freese H.M."/>
        </authorList>
    </citation>
    <scope>NUCLEOTIDE SEQUENCE [LARGE SCALE GENOMIC DNA]</scope>
    <source>
        <strain evidence="5 6">P88</strain>
    </source>
</reference>
<dbReference type="RefSeq" id="WP_014876471.1">
    <property type="nucleotide sequence ID" value="NZ_BSKP01000001.1"/>
</dbReference>
<dbReference type="AlphaFoldDB" id="A0A2I7JP50"/>
<dbReference type="GO" id="GO:0044780">
    <property type="term" value="P:bacterial-type flagellum assembly"/>
    <property type="evidence" value="ECO:0007669"/>
    <property type="project" value="InterPro"/>
</dbReference>
<evidence type="ECO:0000256" key="3">
    <source>
        <dbReference type="ARBA" id="ARBA00022795"/>
    </source>
</evidence>
<dbReference type="InterPro" id="IPR036679">
    <property type="entry name" value="FlgN-like_sf"/>
</dbReference>
<evidence type="ECO:0000313" key="7">
    <source>
        <dbReference type="Proteomes" id="UP000236536"/>
    </source>
</evidence>
<dbReference type="Pfam" id="PF05130">
    <property type="entry name" value="FlgN"/>
    <property type="match status" value="1"/>
</dbReference>
<name>A0A2I7JP50_9RHOB</name>
<comment type="function">
    <text evidence="1">Required for the efficient initiation of filament assembly.</text>
</comment>
<evidence type="ECO:0000313" key="4">
    <source>
        <dbReference type="EMBL" id="AUQ96489.1"/>
    </source>
</evidence>
<gene>
    <name evidence="4" type="ORF">PhaeoP66_03759</name>
    <name evidence="5" type="ORF">PhaeoP88_03685</name>
</gene>
<evidence type="ECO:0000313" key="6">
    <source>
        <dbReference type="Proteomes" id="UP000236447"/>
    </source>
</evidence>
<evidence type="ECO:0000256" key="2">
    <source>
        <dbReference type="ARBA" id="ARBA00007703"/>
    </source>
</evidence>
<reference evidence="6 7" key="2">
    <citation type="journal article" date="2017" name="Genome Biol. Evol.">
        <title>Trajectories and Drivers of Genome Evolution in Surface-Associated Marine Phaeobacter.</title>
        <authorList>
            <person name="Freese H.M."/>
            <person name="Sikorski J."/>
            <person name="Bunk B."/>
            <person name="Scheuner C."/>
            <person name="Meier-Kolthoff J.P."/>
            <person name="Sproer C."/>
            <person name="Gram L."/>
            <person name="Overmann J."/>
        </authorList>
    </citation>
    <scope>NUCLEOTIDE SEQUENCE [LARGE SCALE GENOMIC DNA]</scope>
    <source>
        <strain evidence="4 7">P66</strain>
        <strain evidence="5 6">P88</strain>
    </source>
</reference>
<dbReference type="OMA" id="VIRNAEF"/>
<accession>A0A2I7JP50</accession>
<organism evidence="5 6">
    <name type="scientific">Phaeobacter inhibens</name>
    <dbReference type="NCBI Taxonomy" id="221822"/>
    <lineage>
        <taxon>Bacteria</taxon>
        <taxon>Pseudomonadati</taxon>
        <taxon>Pseudomonadota</taxon>
        <taxon>Alphaproteobacteria</taxon>
        <taxon>Rhodobacterales</taxon>
        <taxon>Roseobacteraceae</taxon>
        <taxon>Phaeobacter</taxon>
    </lineage>
</organism>